<protein>
    <submittedName>
        <fullName evidence="2">Uncharacterized protein</fullName>
    </submittedName>
</protein>
<evidence type="ECO:0000256" key="1">
    <source>
        <dbReference type="SAM" id="MobiDB-lite"/>
    </source>
</evidence>
<sequence>MDASHPLVLFPECHPEVKIPANNDVTSSSHPVNVTKAKSFADTVIGHSISSCRRKIAMDEAKSYVVKSQQQQPVEETMPEDIHNGAVNQNKSAAITNALNVAVKIDKRAVGGTPGYISDSTVGSYNAENAEDSQGPPQVI</sequence>
<organism evidence="2 3">
    <name type="scientific">Vicia faba</name>
    <name type="common">Broad bean</name>
    <name type="synonym">Faba vulgaris</name>
    <dbReference type="NCBI Taxonomy" id="3906"/>
    <lineage>
        <taxon>Eukaryota</taxon>
        <taxon>Viridiplantae</taxon>
        <taxon>Streptophyta</taxon>
        <taxon>Embryophyta</taxon>
        <taxon>Tracheophyta</taxon>
        <taxon>Spermatophyta</taxon>
        <taxon>Magnoliopsida</taxon>
        <taxon>eudicotyledons</taxon>
        <taxon>Gunneridae</taxon>
        <taxon>Pentapetalae</taxon>
        <taxon>rosids</taxon>
        <taxon>fabids</taxon>
        <taxon>Fabales</taxon>
        <taxon>Fabaceae</taxon>
        <taxon>Papilionoideae</taxon>
        <taxon>50 kb inversion clade</taxon>
        <taxon>NPAAA clade</taxon>
        <taxon>Hologalegina</taxon>
        <taxon>IRL clade</taxon>
        <taxon>Fabeae</taxon>
        <taxon>Vicia</taxon>
    </lineage>
</organism>
<name>A0AAV1A1X5_VICFA</name>
<dbReference type="EMBL" id="OX451738">
    <property type="protein sequence ID" value="CAI8604574.1"/>
    <property type="molecule type" value="Genomic_DNA"/>
</dbReference>
<gene>
    <name evidence="2" type="ORF">VFH_III139520</name>
</gene>
<keyword evidence="3" id="KW-1185">Reference proteome</keyword>
<accession>A0AAV1A1X5</accession>
<feature type="region of interest" description="Disordered" evidence="1">
    <location>
        <begin position="110"/>
        <end position="140"/>
    </location>
</feature>
<dbReference type="AlphaFoldDB" id="A0AAV1A1X5"/>
<proteinExistence type="predicted"/>
<evidence type="ECO:0000313" key="3">
    <source>
        <dbReference type="Proteomes" id="UP001157006"/>
    </source>
</evidence>
<feature type="compositionally biased region" description="Polar residues" evidence="1">
    <location>
        <begin position="118"/>
        <end position="127"/>
    </location>
</feature>
<dbReference type="Proteomes" id="UP001157006">
    <property type="component" value="Chromosome 3"/>
</dbReference>
<reference evidence="2 3" key="1">
    <citation type="submission" date="2023-01" db="EMBL/GenBank/DDBJ databases">
        <authorList>
            <person name="Kreplak J."/>
        </authorList>
    </citation>
    <scope>NUCLEOTIDE SEQUENCE [LARGE SCALE GENOMIC DNA]</scope>
</reference>
<evidence type="ECO:0000313" key="2">
    <source>
        <dbReference type="EMBL" id="CAI8604574.1"/>
    </source>
</evidence>